<sequence length="70" mass="7490">MPAPYPPNADAGSWDWLNEAHCAYVEGDYQRANVAAILFHAEAVETLRLLLLEGAAAINVAPLGDNQVGK</sequence>
<proteinExistence type="predicted"/>
<dbReference type="EMBL" id="LR796473">
    <property type="protein sequence ID" value="CAB4146787.1"/>
    <property type="molecule type" value="Genomic_DNA"/>
</dbReference>
<evidence type="ECO:0000313" key="1">
    <source>
        <dbReference type="EMBL" id="CAB4146787.1"/>
    </source>
</evidence>
<organism evidence="4">
    <name type="scientific">uncultured Caudovirales phage</name>
    <dbReference type="NCBI Taxonomy" id="2100421"/>
    <lineage>
        <taxon>Viruses</taxon>
        <taxon>Duplodnaviria</taxon>
        <taxon>Heunggongvirae</taxon>
        <taxon>Uroviricota</taxon>
        <taxon>Caudoviricetes</taxon>
        <taxon>Peduoviridae</taxon>
        <taxon>Maltschvirus</taxon>
        <taxon>Maltschvirus maltsch</taxon>
    </lineage>
</organism>
<protein>
    <submittedName>
        <fullName evidence="4">Uncharacterized protein</fullName>
    </submittedName>
</protein>
<evidence type="ECO:0000313" key="2">
    <source>
        <dbReference type="EMBL" id="CAB4164502.1"/>
    </source>
</evidence>
<name>A0A6J5QSE2_9CAUD</name>
<dbReference type="EMBL" id="LR797104">
    <property type="protein sequence ID" value="CAB4187453.1"/>
    <property type="molecule type" value="Genomic_DNA"/>
</dbReference>
<evidence type="ECO:0000313" key="4">
    <source>
        <dbReference type="EMBL" id="CAB4187453.1"/>
    </source>
</evidence>
<dbReference type="EMBL" id="LR796951">
    <property type="protein sequence ID" value="CAB4177544.1"/>
    <property type="molecule type" value="Genomic_DNA"/>
</dbReference>
<gene>
    <name evidence="3" type="ORF">UFOVP1003_9</name>
    <name evidence="4" type="ORF">UFOVP1153_25</name>
    <name evidence="1" type="ORF">UFOVP493_25</name>
    <name evidence="2" type="ORF">UFOVP829_47</name>
</gene>
<dbReference type="EMBL" id="LR796764">
    <property type="protein sequence ID" value="CAB4164502.1"/>
    <property type="molecule type" value="Genomic_DNA"/>
</dbReference>
<evidence type="ECO:0000313" key="3">
    <source>
        <dbReference type="EMBL" id="CAB4177544.1"/>
    </source>
</evidence>
<accession>A0A6J5QSE2</accession>
<reference evidence="4" key="1">
    <citation type="submission" date="2020-05" db="EMBL/GenBank/DDBJ databases">
        <authorList>
            <person name="Chiriac C."/>
            <person name="Salcher M."/>
            <person name="Ghai R."/>
            <person name="Kavagutti S V."/>
        </authorList>
    </citation>
    <scope>NUCLEOTIDE SEQUENCE</scope>
</reference>